<dbReference type="GO" id="GO:0005524">
    <property type="term" value="F:ATP binding"/>
    <property type="evidence" value="ECO:0007669"/>
    <property type="project" value="UniProtKB-KW"/>
</dbReference>
<dbReference type="HOGENOM" id="CLU_000604_1_2_11"/>
<dbReference type="SUPFAM" id="SSF52540">
    <property type="entry name" value="P-loop containing nucleoside triphosphate hydrolases"/>
    <property type="match status" value="1"/>
</dbReference>
<dbReference type="InterPro" id="IPR005894">
    <property type="entry name" value="DrrA"/>
</dbReference>
<dbReference type="PANTHER" id="PTHR42711:SF19">
    <property type="entry name" value="DOXORUBICIN RESISTANCE ATP-BINDING PROTEIN DRRA"/>
    <property type="match status" value="1"/>
</dbReference>
<dbReference type="InterPro" id="IPR050763">
    <property type="entry name" value="ABC_transporter_ATP-binding"/>
</dbReference>
<comment type="similarity">
    <text evidence="9">Belongs to the ABC transporter superfamily. Drug exporter-1 (DrugE1) (TC 3.A.1.105) family.</text>
</comment>
<evidence type="ECO:0000313" key="11">
    <source>
        <dbReference type="EMBL" id="EXG82473.1"/>
    </source>
</evidence>
<keyword evidence="6" id="KW-1278">Translocase</keyword>
<dbReference type="EMBL" id="JFBT01000001">
    <property type="protein sequence ID" value="EXG82473.1"/>
    <property type="molecule type" value="Genomic_DNA"/>
</dbReference>
<evidence type="ECO:0000256" key="6">
    <source>
        <dbReference type="ARBA" id="ARBA00022967"/>
    </source>
</evidence>
<keyword evidence="7" id="KW-0472">Membrane</keyword>
<name>A0A010Z548_9ACTN</name>
<dbReference type="GO" id="GO:0016887">
    <property type="term" value="F:ATP hydrolysis activity"/>
    <property type="evidence" value="ECO:0007669"/>
    <property type="project" value="InterPro"/>
</dbReference>
<dbReference type="Gene3D" id="3.40.50.300">
    <property type="entry name" value="P-loop containing nucleotide triphosphate hydrolases"/>
    <property type="match status" value="1"/>
</dbReference>
<evidence type="ECO:0000256" key="2">
    <source>
        <dbReference type="ARBA" id="ARBA00022448"/>
    </source>
</evidence>
<evidence type="ECO:0000256" key="8">
    <source>
        <dbReference type="ARBA" id="ARBA00023251"/>
    </source>
</evidence>
<keyword evidence="12" id="KW-1185">Reference proteome</keyword>
<evidence type="ECO:0000256" key="1">
    <source>
        <dbReference type="ARBA" id="ARBA00004202"/>
    </source>
</evidence>
<dbReference type="GO" id="GO:1900753">
    <property type="term" value="P:doxorubicin transport"/>
    <property type="evidence" value="ECO:0007669"/>
    <property type="project" value="InterPro"/>
</dbReference>
<evidence type="ECO:0000256" key="9">
    <source>
        <dbReference type="ARBA" id="ARBA00049985"/>
    </source>
</evidence>
<dbReference type="PATRIC" id="fig|927661.3.peg.3624"/>
<dbReference type="InterPro" id="IPR027417">
    <property type="entry name" value="P-loop_NTPase"/>
</dbReference>
<reference evidence="11 12" key="1">
    <citation type="submission" date="2013-07" db="EMBL/GenBank/DDBJ databases">
        <authorList>
            <consortium name="DOE Joint Genome Institute"/>
            <person name="Eisen J."/>
            <person name="Huntemann M."/>
            <person name="Han J."/>
            <person name="Chen A."/>
            <person name="Kyrpides N."/>
            <person name="Mavromatis K."/>
            <person name="Markowitz V."/>
            <person name="Palaniappan K."/>
            <person name="Ivanova N."/>
            <person name="Schaumberg A."/>
            <person name="Pati A."/>
            <person name="Liolios K."/>
            <person name="Nordberg H.P."/>
            <person name="Cantor M.N."/>
            <person name="Hua S.X."/>
            <person name="Woyke T."/>
        </authorList>
    </citation>
    <scope>NUCLEOTIDE SEQUENCE [LARGE SCALE GENOMIC DNA]</scope>
    <source>
        <strain evidence="11 12">DSM 44712</strain>
    </source>
</reference>
<dbReference type="PANTHER" id="PTHR42711">
    <property type="entry name" value="ABC TRANSPORTER ATP-BINDING PROTEIN"/>
    <property type="match status" value="1"/>
</dbReference>
<dbReference type="AlphaFoldDB" id="A0A010Z548"/>
<accession>A0A010Z548</accession>
<dbReference type="NCBIfam" id="TIGR01188">
    <property type="entry name" value="drrA"/>
    <property type="match status" value="1"/>
</dbReference>
<dbReference type="OrthoDB" id="9804819at2"/>
<keyword evidence="5 11" id="KW-0067">ATP-binding</keyword>
<evidence type="ECO:0000256" key="3">
    <source>
        <dbReference type="ARBA" id="ARBA00022475"/>
    </source>
</evidence>
<protein>
    <submittedName>
        <fullName evidence="11">Daunorubicin resistance ABC transporter ATP-binding subunit</fullName>
    </submittedName>
</protein>
<dbReference type="SMART" id="SM00382">
    <property type="entry name" value="AAA"/>
    <property type="match status" value="1"/>
</dbReference>
<keyword evidence="4" id="KW-0547">Nucleotide-binding</keyword>
<dbReference type="InterPro" id="IPR003593">
    <property type="entry name" value="AAA+_ATPase"/>
</dbReference>
<dbReference type="RefSeq" id="WP_035864411.1">
    <property type="nucleotide sequence ID" value="NZ_KK073874.1"/>
</dbReference>
<comment type="subcellular location">
    <subcellularLocation>
        <location evidence="1">Cell membrane</location>
        <topology evidence="1">Peripheral membrane protein</topology>
    </subcellularLocation>
</comment>
<gene>
    <name evidence="11" type="ORF">CryarDRAFT_3661</name>
</gene>
<evidence type="ECO:0000313" key="12">
    <source>
        <dbReference type="Proteomes" id="UP000021053"/>
    </source>
</evidence>
<evidence type="ECO:0000256" key="4">
    <source>
        <dbReference type="ARBA" id="ARBA00022741"/>
    </source>
</evidence>
<dbReference type="PROSITE" id="PS50893">
    <property type="entry name" value="ABC_TRANSPORTER_2"/>
    <property type="match status" value="1"/>
</dbReference>
<organism evidence="11 12">
    <name type="scientific">Cryptosporangium arvum DSM 44712</name>
    <dbReference type="NCBI Taxonomy" id="927661"/>
    <lineage>
        <taxon>Bacteria</taxon>
        <taxon>Bacillati</taxon>
        <taxon>Actinomycetota</taxon>
        <taxon>Actinomycetes</taxon>
        <taxon>Cryptosporangiales</taxon>
        <taxon>Cryptosporangiaceae</taxon>
        <taxon>Cryptosporangium</taxon>
    </lineage>
</organism>
<dbReference type="GO" id="GO:0005886">
    <property type="term" value="C:plasma membrane"/>
    <property type="evidence" value="ECO:0007669"/>
    <property type="project" value="UniProtKB-SubCell"/>
</dbReference>
<feature type="domain" description="ABC transporter" evidence="10">
    <location>
        <begin position="9"/>
        <end position="239"/>
    </location>
</feature>
<dbReference type="GO" id="GO:0043215">
    <property type="term" value="P:daunorubicin transport"/>
    <property type="evidence" value="ECO:0007669"/>
    <property type="project" value="InterPro"/>
</dbReference>
<dbReference type="GO" id="GO:0046677">
    <property type="term" value="P:response to antibiotic"/>
    <property type="evidence" value="ECO:0007669"/>
    <property type="project" value="UniProtKB-KW"/>
</dbReference>
<comment type="caution">
    <text evidence="11">The sequence shown here is derived from an EMBL/GenBank/DDBJ whole genome shotgun (WGS) entry which is preliminary data.</text>
</comment>
<evidence type="ECO:0000256" key="7">
    <source>
        <dbReference type="ARBA" id="ARBA00023136"/>
    </source>
</evidence>
<dbReference type="InterPro" id="IPR003439">
    <property type="entry name" value="ABC_transporter-like_ATP-bd"/>
</dbReference>
<keyword evidence="8" id="KW-0046">Antibiotic resistance</keyword>
<sequence>MAVTERSAIEAHGLVKRFGTVRALDGLDVHVPIGEVLGLLGPNGAGKSTAVRILTTLLRPDAGTARILGHDVRDAPGQIRRLIGVSGQYVAVDAHLTGRENLRMIGRLSGLSRTDAKRRADHLLETFDLGSASGRTARTLSGGTRRRLDVAASLVAAPAVLFLDEPTTGLDPRGRTELWRLLDELRSSGTSLLLTTQYLEEADRLATRILVLHRGRAIATGSPEELKRQVGGDRLELRTLPGADPRALAAAVCDLGTGPPVIDAGTERVLLPVADGPGALLGVATRLAAADLRISDVALRRPTLDEVFFTLTGPGGPADRRPQ</sequence>
<proteinExistence type="inferred from homology"/>
<evidence type="ECO:0000256" key="5">
    <source>
        <dbReference type="ARBA" id="ARBA00022840"/>
    </source>
</evidence>
<evidence type="ECO:0000259" key="10">
    <source>
        <dbReference type="PROSITE" id="PS50893"/>
    </source>
</evidence>
<keyword evidence="3" id="KW-1003">Cell membrane</keyword>
<dbReference type="Pfam" id="PF00005">
    <property type="entry name" value="ABC_tran"/>
    <property type="match status" value="1"/>
</dbReference>
<dbReference type="Proteomes" id="UP000021053">
    <property type="component" value="Unassembled WGS sequence"/>
</dbReference>
<keyword evidence="2" id="KW-0813">Transport</keyword>